<protein>
    <submittedName>
        <fullName evidence="2">Uncharacterized protein</fullName>
    </submittedName>
</protein>
<evidence type="ECO:0000313" key="2">
    <source>
        <dbReference type="EMBL" id="KYC52317.1"/>
    </source>
</evidence>
<accession>A0A150J501</accession>
<organism evidence="2 3">
    <name type="scientific">Candidatus Methanofastidiosum methylothiophilum</name>
    <dbReference type="NCBI Taxonomy" id="1705564"/>
    <lineage>
        <taxon>Archaea</taxon>
        <taxon>Methanobacteriati</taxon>
        <taxon>Methanobacteriota</taxon>
        <taxon>Stenosarchaea group</taxon>
        <taxon>Candidatus Methanofastidiosia</taxon>
        <taxon>Candidatus Methanofastidiosales</taxon>
        <taxon>Candidatus Methanofastidiosaceae</taxon>
        <taxon>Candidatus Methanofastidiosum</taxon>
    </lineage>
</organism>
<name>A0A150J501_9EURY</name>
<feature type="transmembrane region" description="Helical" evidence="1">
    <location>
        <begin position="7"/>
        <end position="28"/>
    </location>
</feature>
<dbReference type="Proteomes" id="UP000075398">
    <property type="component" value="Unassembled WGS sequence"/>
</dbReference>
<evidence type="ECO:0000256" key="1">
    <source>
        <dbReference type="SAM" id="Phobius"/>
    </source>
</evidence>
<dbReference type="EMBL" id="LNGC01000027">
    <property type="protein sequence ID" value="KYC52317.1"/>
    <property type="molecule type" value="Genomic_DNA"/>
</dbReference>
<keyword evidence="1" id="KW-0472">Membrane</keyword>
<dbReference type="STRING" id="1705564.APG08_00476"/>
<gene>
    <name evidence="2" type="ORF">AMQ22_00881</name>
</gene>
<proteinExistence type="predicted"/>
<sequence length="376" mass="42139">MLNNKGVMRTFEAIIASVIMILGVTFLISQSGTTYSSNPSWDVINAKNSAEDVLLILEKGRIQNEGELAYYIKNNDRNELNTKLDTLISNSYVYKFNVFELENSIYIQTVGEAVRSNNNPSYLTNGYLIGTLANTKDVWHYHESGGEGNYTLFLPDGGNVTFNLLIVDLDSQVNGYDSVYLNLESDTDFSSYSSKLSSRTPLKIGDSLSFNSVRDGVSYEYTYQISNISIDGNSVSLALISERILVDFISTNSKEVKIFDETFRFNLKDEGIVDVCDIEKKIAEPSQFSGYISNIKNNTWIDLENYRAKLVSVSFNGINGFVILDLIPFKNKSSVLSIESPGEMQTTITAKRIVSIWDSGKVRAFYISLTMGRRKL</sequence>
<keyword evidence="1" id="KW-0812">Transmembrane</keyword>
<comment type="caution">
    <text evidence="2">The sequence shown here is derived from an EMBL/GenBank/DDBJ whole genome shotgun (WGS) entry which is preliminary data.</text>
</comment>
<dbReference type="AlphaFoldDB" id="A0A150J501"/>
<reference evidence="2 3" key="1">
    <citation type="journal article" date="2016" name="ISME J.">
        <title>Chasing the elusive Euryarchaeota class WSA2: genomes reveal a uniquely fastidious methyl-reducing methanogen.</title>
        <authorList>
            <person name="Nobu M.K."/>
            <person name="Narihiro T."/>
            <person name="Kuroda K."/>
            <person name="Mei R."/>
            <person name="Liu W.T."/>
        </authorList>
    </citation>
    <scope>NUCLEOTIDE SEQUENCE [LARGE SCALE GENOMIC DNA]</scope>
    <source>
        <strain evidence="2">U1lsi0528_Bin055</strain>
    </source>
</reference>
<evidence type="ECO:0000313" key="3">
    <source>
        <dbReference type="Proteomes" id="UP000075398"/>
    </source>
</evidence>
<keyword evidence="1" id="KW-1133">Transmembrane helix</keyword>